<accession>A0A5J5F0E4</accession>
<dbReference type="EMBL" id="VXIS01000064">
    <property type="protein sequence ID" value="KAA8908853.1"/>
    <property type="molecule type" value="Genomic_DNA"/>
</dbReference>
<dbReference type="AlphaFoldDB" id="A0A5J5F0E4"/>
<gene>
    <name evidence="1" type="ORF">FN846DRAFT_889324</name>
</gene>
<dbReference type="InParanoid" id="A0A5J5F0E4"/>
<sequence length="166" mass="18012">MSAMTSTSEHPIPTLNIISSHKISSKTQRIVSHLADASSDASDGVISVSANAQVITKAISIIEISKRLLSERGLAWYQYTSLSSAEEEVAAAVKPRGNKTNKRKAAELEKDEDEDLFVPLKEKKMRKVPVVTIYLARKRLPEFKALFGEQTGGGKHAAALLPAAEP</sequence>
<protein>
    <submittedName>
        <fullName evidence="1">Uncharacterized protein</fullName>
    </submittedName>
</protein>
<dbReference type="OrthoDB" id="424402at2759"/>
<evidence type="ECO:0000313" key="1">
    <source>
        <dbReference type="EMBL" id="KAA8908853.1"/>
    </source>
</evidence>
<organism evidence="1 2">
    <name type="scientific">Sphaerosporella brunnea</name>
    <dbReference type="NCBI Taxonomy" id="1250544"/>
    <lineage>
        <taxon>Eukaryota</taxon>
        <taxon>Fungi</taxon>
        <taxon>Dikarya</taxon>
        <taxon>Ascomycota</taxon>
        <taxon>Pezizomycotina</taxon>
        <taxon>Pezizomycetes</taxon>
        <taxon>Pezizales</taxon>
        <taxon>Pyronemataceae</taxon>
        <taxon>Sphaerosporella</taxon>
    </lineage>
</organism>
<reference evidence="1 2" key="1">
    <citation type="submission" date="2019-09" db="EMBL/GenBank/DDBJ databases">
        <title>Draft genome of the ectomycorrhizal ascomycete Sphaerosporella brunnea.</title>
        <authorList>
            <consortium name="DOE Joint Genome Institute"/>
            <person name="Benucci G.M."/>
            <person name="Marozzi G."/>
            <person name="Antonielli L."/>
            <person name="Sanchez S."/>
            <person name="Marco P."/>
            <person name="Wang X."/>
            <person name="Falini L.B."/>
            <person name="Barry K."/>
            <person name="Haridas S."/>
            <person name="Lipzen A."/>
            <person name="Labutti K."/>
            <person name="Grigoriev I.V."/>
            <person name="Murat C."/>
            <person name="Martin F."/>
            <person name="Albertini E."/>
            <person name="Donnini D."/>
            <person name="Bonito G."/>
        </authorList>
    </citation>
    <scope>NUCLEOTIDE SEQUENCE [LARGE SCALE GENOMIC DNA]</scope>
    <source>
        <strain evidence="1 2">Sb_GMNB300</strain>
    </source>
</reference>
<keyword evidence="2" id="KW-1185">Reference proteome</keyword>
<evidence type="ECO:0000313" key="2">
    <source>
        <dbReference type="Proteomes" id="UP000326924"/>
    </source>
</evidence>
<proteinExistence type="predicted"/>
<comment type="caution">
    <text evidence="1">The sequence shown here is derived from an EMBL/GenBank/DDBJ whole genome shotgun (WGS) entry which is preliminary data.</text>
</comment>
<name>A0A5J5F0E4_9PEZI</name>
<dbReference type="Proteomes" id="UP000326924">
    <property type="component" value="Unassembled WGS sequence"/>
</dbReference>